<keyword evidence="1" id="KW-0677">Repeat</keyword>
<dbReference type="PANTHER" id="PTHR10039">
    <property type="entry name" value="AMELOGENIN"/>
    <property type="match status" value="1"/>
</dbReference>
<dbReference type="SUPFAM" id="SSF52540">
    <property type="entry name" value="P-loop containing nucleoside triphosphate hydrolases"/>
    <property type="match status" value="1"/>
</dbReference>
<reference evidence="4" key="2">
    <citation type="submission" date="2023-05" db="EMBL/GenBank/DDBJ databases">
        <authorList>
            <consortium name="Lawrence Berkeley National Laboratory"/>
            <person name="Steindorff A."/>
            <person name="Hensen N."/>
            <person name="Bonometti L."/>
            <person name="Westerberg I."/>
            <person name="Brannstrom I.O."/>
            <person name="Guillou S."/>
            <person name="Cros-Aarteil S."/>
            <person name="Calhoun S."/>
            <person name="Haridas S."/>
            <person name="Kuo A."/>
            <person name="Mondo S."/>
            <person name="Pangilinan J."/>
            <person name="Riley R."/>
            <person name="Labutti K."/>
            <person name="Andreopoulos B."/>
            <person name="Lipzen A."/>
            <person name="Chen C."/>
            <person name="Yanf M."/>
            <person name="Daum C."/>
            <person name="Ng V."/>
            <person name="Clum A."/>
            <person name="Ohm R."/>
            <person name="Martin F."/>
            <person name="Silar P."/>
            <person name="Natvig D."/>
            <person name="Lalanne C."/>
            <person name="Gautier V."/>
            <person name="Ament-Velasquez S.L."/>
            <person name="Kruys A."/>
            <person name="Hutchinson M.I."/>
            <person name="Powell A.J."/>
            <person name="Barry K."/>
            <person name="Miller A.N."/>
            <person name="Grigoriev I.V."/>
            <person name="Debuchy R."/>
            <person name="Gladieux P."/>
            <person name="Thoren M.H."/>
            <person name="Johannesson H."/>
        </authorList>
    </citation>
    <scope>NUCLEOTIDE SEQUENCE</scope>
    <source>
        <strain evidence="4">CBS 315.58</strain>
    </source>
</reference>
<dbReference type="InterPro" id="IPR013087">
    <property type="entry name" value="Znf_C2H2_type"/>
</dbReference>
<dbReference type="InterPro" id="IPR056884">
    <property type="entry name" value="NPHP3-like_N"/>
</dbReference>
<dbReference type="Pfam" id="PF24883">
    <property type="entry name" value="NPHP3_N"/>
    <property type="match status" value="1"/>
</dbReference>
<protein>
    <submittedName>
        <fullName evidence="4">NACHT domain-containing protein</fullName>
    </submittedName>
</protein>
<evidence type="ECO:0000313" key="4">
    <source>
        <dbReference type="EMBL" id="KAK4202169.1"/>
    </source>
</evidence>
<dbReference type="InterPro" id="IPR054471">
    <property type="entry name" value="GPIID_WHD"/>
</dbReference>
<evidence type="ECO:0000313" key="5">
    <source>
        <dbReference type="Proteomes" id="UP001303160"/>
    </source>
</evidence>
<organism evidence="4 5">
    <name type="scientific">Triangularia verruculosa</name>
    <dbReference type="NCBI Taxonomy" id="2587418"/>
    <lineage>
        <taxon>Eukaryota</taxon>
        <taxon>Fungi</taxon>
        <taxon>Dikarya</taxon>
        <taxon>Ascomycota</taxon>
        <taxon>Pezizomycotina</taxon>
        <taxon>Sordariomycetes</taxon>
        <taxon>Sordariomycetidae</taxon>
        <taxon>Sordariales</taxon>
        <taxon>Podosporaceae</taxon>
        <taxon>Triangularia</taxon>
    </lineage>
</organism>
<dbReference type="Pfam" id="PF24809">
    <property type="entry name" value="DUF7708"/>
    <property type="match status" value="1"/>
</dbReference>
<dbReference type="GO" id="GO:0008270">
    <property type="term" value="F:zinc ion binding"/>
    <property type="evidence" value="ECO:0007669"/>
    <property type="project" value="UniProtKB-KW"/>
</dbReference>
<dbReference type="PANTHER" id="PTHR10039:SF14">
    <property type="entry name" value="NACHT DOMAIN-CONTAINING PROTEIN"/>
    <property type="match status" value="1"/>
</dbReference>
<name>A0AAN6XK50_9PEZI</name>
<keyword evidence="5" id="KW-1185">Reference proteome</keyword>
<feature type="domain" description="C2H2-type" evidence="3">
    <location>
        <begin position="912"/>
        <end position="939"/>
    </location>
</feature>
<dbReference type="PROSITE" id="PS00028">
    <property type="entry name" value="ZINC_FINGER_C2H2_1"/>
    <property type="match status" value="1"/>
</dbReference>
<dbReference type="AlphaFoldDB" id="A0AAN6XK50"/>
<gene>
    <name evidence="4" type="ORF">QBC40DRAFT_277086</name>
</gene>
<dbReference type="InterPro" id="IPR056125">
    <property type="entry name" value="DUF7708"/>
</dbReference>
<dbReference type="Pfam" id="PF22939">
    <property type="entry name" value="WHD_GPIID"/>
    <property type="match status" value="1"/>
</dbReference>
<dbReference type="InterPro" id="IPR027417">
    <property type="entry name" value="P-loop_NTPase"/>
</dbReference>
<reference evidence="4" key="1">
    <citation type="journal article" date="2023" name="Mol. Phylogenet. Evol.">
        <title>Genome-scale phylogeny and comparative genomics of the fungal order Sordariales.</title>
        <authorList>
            <person name="Hensen N."/>
            <person name="Bonometti L."/>
            <person name="Westerberg I."/>
            <person name="Brannstrom I.O."/>
            <person name="Guillou S."/>
            <person name="Cros-Aarteil S."/>
            <person name="Calhoun S."/>
            <person name="Haridas S."/>
            <person name="Kuo A."/>
            <person name="Mondo S."/>
            <person name="Pangilinan J."/>
            <person name="Riley R."/>
            <person name="LaButti K."/>
            <person name="Andreopoulos B."/>
            <person name="Lipzen A."/>
            <person name="Chen C."/>
            <person name="Yan M."/>
            <person name="Daum C."/>
            <person name="Ng V."/>
            <person name="Clum A."/>
            <person name="Steindorff A."/>
            <person name="Ohm R.A."/>
            <person name="Martin F."/>
            <person name="Silar P."/>
            <person name="Natvig D.O."/>
            <person name="Lalanne C."/>
            <person name="Gautier V."/>
            <person name="Ament-Velasquez S.L."/>
            <person name="Kruys A."/>
            <person name="Hutchinson M.I."/>
            <person name="Powell A.J."/>
            <person name="Barry K."/>
            <person name="Miller A.N."/>
            <person name="Grigoriev I.V."/>
            <person name="Debuchy R."/>
            <person name="Gladieux P."/>
            <person name="Hiltunen Thoren M."/>
            <person name="Johannesson H."/>
        </authorList>
    </citation>
    <scope>NUCLEOTIDE SEQUENCE</scope>
    <source>
        <strain evidence="4">CBS 315.58</strain>
    </source>
</reference>
<evidence type="ECO:0000259" key="3">
    <source>
        <dbReference type="PROSITE" id="PS50157"/>
    </source>
</evidence>
<evidence type="ECO:0000256" key="2">
    <source>
        <dbReference type="PROSITE-ProRule" id="PRU00042"/>
    </source>
</evidence>
<evidence type="ECO:0000256" key="1">
    <source>
        <dbReference type="ARBA" id="ARBA00022737"/>
    </source>
</evidence>
<comment type="caution">
    <text evidence="4">The sequence shown here is derived from an EMBL/GenBank/DDBJ whole genome shotgun (WGS) entry which is preliminary data.</text>
</comment>
<keyword evidence="2" id="KW-0862">Zinc</keyword>
<dbReference type="EMBL" id="MU863900">
    <property type="protein sequence ID" value="KAK4202169.1"/>
    <property type="molecule type" value="Genomic_DNA"/>
</dbReference>
<keyword evidence="2" id="KW-0863">Zinc-finger</keyword>
<dbReference type="Proteomes" id="UP001303160">
    <property type="component" value="Unassembled WGS sequence"/>
</dbReference>
<proteinExistence type="predicted"/>
<dbReference type="Gene3D" id="3.40.50.300">
    <property type="entry name" value="P-loop containing nucleotide triphosphate hydrolases"/>
    <property type="match status" value="1"/>
</dbReference>
<accession>A0AAN6XK50</accession>
<sequence length="967" mass="112081">MVSTPARTQPIGHDNAFDQVLQEFRRRLTPEEEHQFQGTTLDVLKIEILRIQSDQRKRKELMHMGRIQGFLEAMEQFGKVIEVFTNTNETLAFVWGPIKLLLLTAKGATDAFDCLLDAYSSIYNNLPIFQQYQDIFHSDDTIRPVLRSIWENILDFHRHALRIFDKSMFKLMFRSLWNDFRSRFKALLNDLHEQRSRLESHANQIHIRHSEEDRIAFLHELSEAKKMRDSEKYWAVCHWIQAPSWTLDHEEHQNVRKDYCNDTKHEPGLWVLELPTVKTWLTDPIPRNPFLWIHAIPGAGKSVLASVIIDEIRDKNHGLVSFFYCKSQNTERGSFVPIIKSLLHQLIEQQRDLTPYYYDVLGEKGEVPLHSEKLCKQLFQEMLLQTSSTAQLYLVMDGLDECPDKDREKITQLLIETVNNCDSKCPGKVRLLMLSRNERDIERRLLTHFGTPTKLDSDHLRQDIKRYIDYRAGRVYEKFSKPGTAGLTPEDRDCIKRDVLNKTEDMFLYAKLVMENLEAQPSLESLREELHPSRFPKGLEQAYARTMERVKRNPNKAEAALAHRILSLMICSIRPLRWREVQAAISIDCDAQQFQSSRRPVVHIKDICGSLITILDSGDRIEFVHATAVYYIVDQNNYIMRMSAQRAMTSLCLQYLSFQCFLPGSEEANRVKWISEGYYAFQDYAIAHWTHHVLGALELGSSSTSLAESSPTETADAQLEEFKDALVTFATRFNNELSKPLLSDQSQSSTFALPGGLEVLKEDADFSDFHSIWYHARCSRTFTDSRQDKVSLPPLQASLEQSRQTLEDMSINRTPVMRELYGIRWFKCDRLSCYFFHEGFDTDSSRRQHYDRHDRPFRCKDQDGCPGAVTGFASQKELDKHNNTAHPGINRLATTYARLKKPKTIKEETHKIQCPFCSLRFQFRHELRPHLSSHKNSVPPVEPTEPDAAEVTARGVGVKGEFQVSIK</sequence>
<keyword evidence="2" id="KW-0479">Metal-binding</keyword>
<dbReference type="PROSITE" id="PS50157">
    <property type="entry name" value="ZINC_FINGER_C2H2_2"/>
    <property type="match status" value="1"/>
</dbReference>